<accession>A0A8S5NFL4</accession>
<organism evidence="1">
    <name type="scientific">Caudovirales sp. ctUJJ3</name>
    <dbReference type="NCBI Taxonomy" id="2826777"/>
    <lineage>
        <taxon>Viruses</taxon>
        <taxon>Duplodnaviria</taxon>
        <taxon>Heunggongvirae</taxon>
        <taxon>Uroviricota</taxon>
        <taxon>Caudoviricetes</taxon>
    </lineage>
</organism>
<sequence>MAKTAAYWQKGDSLDYTNKTDQTIPAGTVLVFGKRMGVAGTEIPAGETGSIHVTGVFEIPKKSGVALVMGDPVTFTDENGIDKASSDPMGYAVRDATAQDAAVLVKLPG</sequence>
<proteinExistence type="predicted"/>
<evidence type="ECO:0000313" key="1">
    <source>
        <dbReference type="EMBL" id="DAD93143.1"/>
    </source>
</evidence>
<protein>
    <recommendedName>
        <fullName evidence="2">DUF2190 family protein</fullName>
    </recommendedName>
</protein>
<dbReference type="Pfam" id="PF09956">
    <property type="entry name" value="Phage_cement_2"/>
    <property type="match status" value="1"/>
</dbReference>
<dbReference type="EMBL" id="BK015154">
    <property type="protein sequence ID" value="DAD93143.1"/>
    <property type="molecule type" value="Genomic_DNA"/>
</dbReference>
<dbReference type="PIRSF" id="PIRSF030771">
    <property type="entry name" value="UCP030771"/>
    <property type="match status" value="1"/>
</dbReference>
<evidence type="ECO:0008006" key="2">
    <source>
        <dbReference type="Google" id="ProtNLM"/>
    </source>
</evidence>
<name>A0A8S5NFL4_9CAUD</name>
<dbReference type="InterPro" id="IPR011231">
    <property type="entry name" value="Phage_VT1-Sakai_H0018"/>
</dbReference>
<reference evidence="1" key="1">
    <citation type="journal article" date="2021" name="Proc. Natl. Acad. Sci. U.S.A.">
        <title>A Catalog of Tens of Thousands of Viruses from Human Metagenomes Reveals Hidden Associations with Chronic Diseases.</title>
        <authorList>
            <person name="Tisza M.J."/>
            <person name="Buck C.B."/>
        </authorList>
    </citation>
    <scope>NUCLEOTIDE SEQUENCE</scope>
    <source>
        <strain evidence="1">CtUJJ3</strain>
    </source>
</reference>